<keyword evidence="2" id="KW-1185">Reference proteome</keyword>
<dbReference type="Proteomes" id="UP000436088">
    <property type="component" value="Unassembled WGS sequence"/>
</dbReference>
<dbReference type="InterPro" id="IPR036457">
    <property type="entry name" value="PPM-type-like_dom_sf"/>
</dbReference>
<protein>
    <submittedName>
        <fullName evidence="1">Thylakoid-associated phosphatase 38 isoform 3</fullName>
    </submittedName>
</protein>
<proteinExistence type="predicted"/>
<dbReference type="SUPFAM" id="SSF81606">
    <property type="entry name" value="PP2C-like"/>
    <property type="match status" value="1"/>
</dbReference>
<evidence type="ECO:0000313" key="1">
    <source>
        <dbReference type="EMBL" id="KAE8708602.1"/>
    </source>
</evidence>
<dbReference type="EMBL" id="VEPZ02000940">
    <property type="protein sequence ID" value="KAE8708602.1"/>
    <property type="molecule type" value="Genomic_DNA"/>
</dbReference>
<organism evidence="1 2">
    <name type="scientific">Hibiscus syriacus</name>
    <name type="common">Rose of Sharon</name>
    <dbReference type="NCBI Taxonomy" id="106335"/>
    <lineage>
        <taxon>Eukaryota</taxon>
        <taxon>Viridiplantae</taxon>
        <taxon>Streptophyta</taxon>
        <taxon>Embryophyta</taxon>
        <taxon>Tracheophyta</taxon>
        <taxon>Spermatophyta</taxon>
        <taxon>Magnoliopsida</taxon>
        <taxon>eudicotyledons</taxon>
        <taxon>Gunneridae</taxon>
        <taxon>Pentapetalae</taxon>
        <taxon>rosids</taxon>
        <taxon>malvids</taxon>
        <taxon>Malvales</taxon>
        <taxon>Malvaceae</taxon>
        <taxon>Malvoideae</taxon>
        <taxon>Hibiscus</taxon>
    </lineage>
</organism>
<evidence type="ECO:0000313" key="2">
    <source>
        <dbReference type="Proteomes" id="UP000436088"/>
    </source>
</evidence>
<accession>A0A6A3B048</accession>
<dbReference type="AlphaFoldDB" id="A0A6A3B048"/>
<gene>
    <name evidence="1" type="ORF">F3Y22_tig00110338pilonHSYRG00231</name>
</gene>
<comment type="caution">
    <text evidence="1">The sequence shown here is derived from an EMBL/GenBank/DDBJ whole genome shotgun (WGS) entry which is preliminary data.</text>
</comment>
<name>A0A6A3B048_HIBSY</name>
<reference evidence="1" key="1">
    <citation type="submission" date="2019-09" db="EMBL/GenBank/DDBJ databases">
        <title>Draft genome information of white flower Hibiscus syriacus.</title>
        <authorList>
            <person name="Kim Y.-M."/>
        </authorList>
    </citation>
    <scope>NUCLEOTIDE SEQUENCE [LARGE SCALE GENOMIC DNA]</scope>
    <source>
        <strain evidence="1">YM2019G1</strain>
    </source>
</reference>
<sequence length="155" mass="17301">MALPTPQSQRFLATQFNFTYNTKIAYRNQLTTSTAIRSRIPCRCSAIAINFPSSLADVAGISWGSTSVQGRREVMEDDLVIRSDGLDGFSFAAVIDGHGGLSFVKYLRNGDYIQIIVIISFLWRLLLLAGFEKGPYNDVISRYQRPVTDIIEITV</sequence>
<dbReference type="Gene3D" id="3.60.40.10">
    <property type="entry name" value="PPM-type phosphatase domain"/>
    <property type="match status" value="1"/>
</dbReference>